<name>A0A8H2PKT7_9GAMM</name>
<dbReference type="NCBIfam" id="NF003013">
    <property type="entry name" value="PRK03846.1"/>
    <property type="match status" value="1"/>
</dbReference>
<evidence type="ECO:0000256" key="1">
    <source>
        <dbReference type="ARBA" id="ARBA00001823"/>
    </source>
</evidence>
<keyword evidence="8 15" id="KW-0808">Transferase</keyword>
<dbReference type="HAMAP" id="MF_00065">
    <property type="entry name" value="Adenylyl_sulf_kinase"/>
    <property type="match status" value="1"/>
</dbReference>
<dbReference type="OrthoDB" id="9804504at2"/>
<keyword evidence="9 15" id="KW-0547">Nucleotide-binding</keyword>
<evidence type="ECO:0000256" key="3">
    <source>
        <dbReference type="ARBA" id="ARBA00004806"/>
    </source>
</evidence>
<dbReference type="PANTHER" id="PTHR11055">
    <property type="entry name" value="BIFUNCTIONAL 3'-PHOSPHOADENOSINE 5'-PHOSPHOSULFATE SYNTHASE"/>
    <property type="match status" value="1"/>
</dbReference>
<dbReference type="Gene3D" id="3.40.50.300">
    <property type="entry name" value="P-loop containing nucleotide triphosphate hydrolases"/>
    <property type="match status" value="1"/>
</dbReference>
<evidence type="ECO:0000256" key="13">
    <source>
        <dbReference type="ARBA" id="ARBA00031393"/>
    </source>
</evidence>
<evidence type="ECO:0000256" key="4">
    <source>
        <dbReference type="ARBA" id="ARBA00007008"/>
    </source>
</evidence>
<dbReference type="Pfam" id="PF01583">
    <property type="entry name" value="APS_kinase"/>
    <property type="match status" value="1"/>
</dbReference>
<dbReference type="InterPro" id="IPR002891">
    <property type="entry name" value="APS"/>
</dbReference>
<evidence type="ECO:0000256" key="16">
    <source>
        <dbReference type="RuleBase" id="RU004347"/>
    </source>
</evidence>
<evidence type="ECO:0000256" key="11">
    <source>
        <dbReference type="ARBA" id="ARBA00022840"/>
    </source>
</evidence>
<organism evidence="18 19">
    <name type="scientific">Colwellia ponticola</name>
    <dbReference type="NCBI Taxonomy" id="2304625"/>
    <lineage>
        <taxon>Bacteria</taxon>
        <taxon>Pseudomonadati</taxon>
        <taxon>Pseudomonadota</taxon>
        <taxon>Gammaproteobacteria</taxon>
        <taxon>Alteromonadales</taxon>
        <taxon>Colwelliaceae</taxon>
        <taxon>Colwellia</taxon>
    </lineage>
</organism>
<proteinExistence type="inferred from homology"/>
<comment type="caution">
    <text evidence="18">The sequence shown here is derived from an EMBL/GenBank/DDBJ whole genome shotgun (WGS) entry which is preliminary data.</text>
</comment>
<dbReference type="EC" id="2.7.1.25" evidence="5 15"/>
<evidence type="ECO:0000256" key="12">
    <source>
        <dbReference type="ARBA" id="ARBA00029724"/>
    </source>
</evidence>
<dbReference type="EMBL" id="SZVP01000003">
    <property type="protein sequence ID" value="TMM46533.1"/>
    <property type="molecule type" value="Genomic_DNA"/>
</dbReference>
<sequence>MTTQTTTMKTENTVWHKPQISKLQRAELKKQKPALLWYTGLSGSGKSTVANAVDALLFTLGCHSYLLDGDNVRHGLNGDLGFSDEARVENIRRISEVAKLFLDAGLVVSTAFISPFASDRALAKAKLEEGEFIEVFIDTPISVCEQRDPKGLYKKARAGEIKDFTGIDSTYDVPVAPQIHVKTDTQSIEQCAEQIVNYLMAQGFIPAQAFTSTVTSTPA</sequence>
<evidence type="ECO:0000259" key="17">
    <source>
        <dbReference type="Pfam" id="PF01583"/>
    </source>
</evidence>
<dbReference type="GO" id="GO:0004020">
    <property type="term" value="F:adenylylsulfate kinase activity"/>
    <property type="evidence" value="ECO:0007669"/>
    <property type="project" value="UniProtKB-UniRule"/>
</dbReference>
<evidence type="ECO:0000313" key="18">
    <source>
        <dbReference type="EMBL" id="TMM46533.1"/>
    </source>
</evidence>
<dbReference type="GO" id="GO:0070814">
    <property type="term" value="P:hydrogen sulfide biosynthetic process"/>
    <property type="evidence" value="ECO:0007669"/>
    <property type="project" value="UniProtKB-UniRule"/>
</dbReference>
<evidence type="ECO:0000256" key="7">
    <source>
        <dbReference type="ARBA" id="ARBA00022553"/>
    </source>
</evidence>
<evidence type="ECO:0000256" key="8">
    <source>
        <dbReference type="ARBA" id="ARBA00022679"/>
    </source>
</evidence>
<dbReference type="InterPro" id="IPR027417">
    <property type="entry name" value="P-loop_NTPase"/>
</dbReference>
<dbReference type="GO" id="GO:0005524">
    <property type="term" value="F:ATP binding"/>
    <property type="evidence" value="ECO:0007669"/>
    <property type="project" value="UniProtKB-UniRule"/>
</dbReference>
<dbReference type="NCBIfam" id="TIGR00455">
    <property type="entry name" value="apsK"/>
    <property type="match status" value="1"/>
</dbReference>
<comment type="pathway">
    <text evidence="3 15 16">Sulfur metabolism; hydrogen sulfide biosynthesis; sulfite from sulfate: step 2/3.</text>
</comment>
<dbReference type="Proteomes" id="UP000307702">
    <property type="component" value="Unassembled WGS sequence"/>
</dbReference>
<comment type="similarity">
    <text evidence="4 15 16">Belongs to the APS kinase family.</text>
</comment>
<evidence type="ECO:0000256" key="2">
    <source>
        <dbReference type="ARBA" id="ARBA00002632"/>
    </source>
</evidence>
<evidence type="ECO:0000313" key="19">
    <source>
        <dbReference type="Proteomes" id="UP000307702"/>
    </source>
</evidence>
<evidence type="ECO:0000256" key="15">
    <source>
        <dbReference type="HAMAP-Rule" id="MF_00065"/>
    </source>
</evidence>
<dbReference type="SUPFAM" id="SSF52540">
    <property type="entry name" value="P-loop containing nucleoside triphosphate hydrolases"/>
    <property type="match status" value="1"/>
</dbReference>
<dbReference type="InterPro" id="IPR059117">
    <property type="entry name" value="APS_kinase_dom"/>
</dbReference>
<evidence type="ECO:0000256" key="10">
    <source>
        <dbReference type="ARBA" id="ARBA00022777"/>
    </source>
</evidence>
<keyword evidence="11 15" id="KW-0067">ATP-binding</keyword>
<protein>
    <recommendedName>
        <fullName evidence="6 15">Adenylyl-sulfate kinase</fullName>
        <ecNumber evidence="5 15">2.7.1.25</ecNumber>
    </recommendedName>
    <alternativeName>
        <fullName evidence="13 15">APS kinase</fullName>
    </alternativeName>
    <alternativeName>
        <fullName evidence="14 15">ATP adenosine-5'-phosphosulfate 3'-phosphotransferase</fullName>
    </alternativeName>
    <alternativeName>
        <fullName evidence="12 15">Adenosine-5'-phosphosulfate kinase</fullName>
    </alternativeName>
</protein>
<evidence type="ECO:0000256" key="9">
    <source>
        <dbReference type="ARBA" id="ARBA00022741"/>
    </source>
</evidence>
<keyword evidence="7 15" id="KW-0597">Phosphoprotein</keyword>
<dbReference type="FunFam" id="3.40.50.300:FF:000212">
    <property type="entry name" value="Adenylyl-sulfate kinase"/>
    <property type="match status" value="1"/>
</dbReference>
<dbReference type="GO" id="GO:0000103">
    <property type="term" value="P:sulfate assimilation"/>
    <property type="evidence" value="ECO:0007669"/>
    <property type="project" value="UniProtKB-UniRule"/>
</dbReference>
<comment type="catalytic activity">
    <reaction evidence="1 15 16">
        <text>adenosine 5'-phosphosulfate + ATP = 3'-phosphoadenylyl sulfate + ADP + H(+)</text>
        <dbReference type="Rhea" id="RHEA:24152"/>
        <dbReference type="ChEBI" id="CHEBI:15378"/>
        <dbReference type="ChEBI" id="CHEBI:30616"/>
        <dbReference type="ChEBI" id="CHEBI:58243"/>
        <dbReference type="ChEBI" id="CHEBI:58339"/>
        <dbReference type="ChEBI" id="CHEBI:456216"/>
        <dbReference type="EC" id="2.7.1.25"/>
    </reaction>
</comment>
<accession>A0A8H2PKT7</accession>
<keyword evidence="19" id="KW-1185">Reference proteome</keyword>
<feature type="binding site" evidence="15">
    <location>
        <begin position="40"/>
        <end position="47"/>
    </location>
    <ligand>
        <name>ATP</name>
        <dbReference type="ChEBI" id="CHEBI:30616"/>
    </ligand>
</feature>
<gene>
    <name evidence="15 18" type="primary">cysC</name>
    <name evidence="18" type="ORF">FCS21_05145</name>
</gene>
<evidence type="ECO:0000256" key="14">
    <source>
        <dbReference type="ARBA" id="ARBA00031464"/>
    </source>
</evidence>
<keyword evidence="10 15" id="KW-0418">Kinase</keyword>
<comment type="function">
    <text evidence="2 15 16">Catalyzes the synthesis of activated sulfate.</text>
</comment>
<feature type="active site" description="Phosphoserine intermediate" evidence="15">
    <location>
        <position position="114"/>
    </location>
</feature>
<feature type="domain" description="APS kinase" evidence="17">
    <location>
        <begin position="33"/>
        <end position="182"/>
    </location>
</feature>
<evidence type="ECO:0000256" key="5">
    <source>
        <dbReference type="ARBA" id="ARBA00012121"/>
    </source>
</evidence>
<dbReference type="CDD" id="cd02027">
    <property type="entry name" value="APSK"/>
    <property type="match status" value="1"/>
</dbReference>
<reference evidence="18 19" key="1">
    <citation type="submission" date="2019-05" db="EMBL/GenBank/DDBJ databases">
        <title>Colwellia ponticola sp. nov., isolated from seawater.</title>
        <authorList>
            <person name="Yoon J.-H."/>
        </authorList>
    </citation>
    <scope>NUCLEOTIDE SEQUENCE [LARGE SCALE GENOMIC DNA]</scope>
    <source>
        <strain evidence="18 19">OISW-25</strain>
    </source>
</reference>
<dbReference type="PANTHER" id="PTHR11055:SF63">
    <property type="entry name" value="ADENYLYL-SULFATE KINASE 1, CHLOROPLASTIC"/>
    <property type="match status" value="1"/>
</dbReference>
<evidence type="ECO:0000256" key="6">
    <source>
        <dbReference type="ARBA" id="ARBA00018163"/>
    </source>
</evidence>
<dbReference type="UniPathway" id="UPA00140">
    <property type="reaction ID" value="UER00205"/>
</dbReference>
<dbReference type="AlphaFoldDB" id="A0A8H2PKT7"/>